<organism evidence="1 2">
    <name type="scientific">Rhizophagus irregularis</name>
    <dbReference type="NCBI Taxonomy" id="588596"/>
    <lineage>
        <taxon>Eukaryota</taxon>
        <taxon>Fungi</taxon>
        <taxon>Fungi incertae sedis</taxon>
        <taxon>Mucoromycota</taxon>
        <taxon>Glomeromycotina</taxon>
        <taxon>Glomeromycetes</taxon>
        <taxon>Glomerales</taxon>
        <taxon>Glomeraceae</taxon>
        <taxon>Rhizophagus</taxon>
    </lineage>
</organism>
<gene>
    <name evidence="1" type="ORF">RhiirA4_451978</name>
</gene>
<dbReference type="AlphaFoldDB" id="A0A2I1FWY4"/>
<accession>A0A2I1FWY4</accession>
<proteinExistence type="predicted"/>
<evidence type="ECO:0000313" key="1">
    <source>
        <dbReference type="EMBL" id="PKY38892.1"/>
    </source>
</evidence>
<protein>
    <submittedName>
        <fullName evidence="1">Uncharacterized protein</fullName>
    </submittedName>
</protein>
<name>A0A2I1FWY4_9GLOM</name>
<reference evidence="1 2" key="1">
    <citation type="submission" date="2015-10" db="EMBL/GenBank/DDBJ databases">
        <title>Genome analyses suggest a sexual origin of heterokaryosis in a supposedly ancient asexual fungus.</title>
        <authorList>
            <person name="Ropars J."/>
            <person name="Sedzielewska K."/>
            <person name="Noel J."/>
            <person name="Charron P."/>
            <person name="Farinelli L."/>
            <person name="Marton T."/>
            <person name="Kruger M."/>
            <person name="Pelin A."/>
            <person name="Brachmann A."/>
            <person name="Corradi N."/>
        </authorList>
    </citation>
    <scope>NUCLEOTIDE SEQUENCE [LARGE SCALE GENOMIC DNA]</scope>
    <source>
        <strain evidence="1 2">A4</strain>
    </source>
</reference>
<dbReference type="Proteomes" id="UP000234323">
    <property type="component" value="Unassembled WGS sequence"/>
</dbReference>
<sequence>MELALDFIRFRLKTYKDYIGKYKAEELKRRHKEEHKIWIKKPNHASCCGPPRAKEVMDFPYNGFIPPITKAKDTTSIWSFF</sequence>
<comment type="caution">
    <text evidence="1">The sequence shown here is derived from an EMBL/GenBank/DDBJ whole genome shotgun (WGS) entry which is preliminary data.</text>
</comment>
<keyword evidence="2" id="KW-1185">Reference proteome</keyword>
<dbReference type="EMBL" id="LLXI01000044">
    <property type="protein sequence ID" value="PKY38892.1"/>
    <property type="molecule type" value="Genomic_DNA"/>
</dbReference>
<evidence type="ECO:0000313" key="2">
    <source>
        <dbReference type="Proteomes" id="UP000234323"/>
    </source>
</evidence>